<feature type="transmembrane region" description="Helical" evidence="1">
    <location>
        <begin position="348"/>
        <end position="368"/>
    </location>
</feature>
<organism evidence="2 3">
    <name type="scientific">Fusarium flagelliforme</name>
    <dbReference type="NCBI Taxonomy" id="2675880"/>
    <lineage>
        <taxon>Eukaryota</taxon>
        <taxon>Fungi</taxon>
        <taxon>Dikarya</taxon>
        <taxon>Ascomycota</taxon>
        <taxon>Pezizomycotina</taxon>
        <taxon>Sordariomycetes</taxon>
        <taxon>Hypocreomycetidae</taxon>
        <taxon>Hypocreales</taxon>
        <taxon>Nectriaceae</taxon>
        <taxon>Fusarium</taxon>
        <taxon>Fusarium incarnatum-equiseti species complex</taxon>
    </lineage>
</organism>
<feature type="transmembrane region" description="Helical" evidence="1">
    <location>
        <begin position="788"/>
        <end position="810"/>
    </location>
</feature>
<dbReference type="InterPro" id="IPR036875">
    <property type="entry name" value="Znf_CCHC_sf"/>
</dbReference>
<keyword evidence="3" id="KW-1185">Reference proteome</keyword>
<evidence type="ECO:0000256" key="1">
    <source>
        <dbReference type="SAM" id="Phobius"/>
    </source>
</evidence>
<gene>
    <name evidence="2" type="ORF">FIE12Z_628</name>
</gene>
<dbReference type="Proteomes" id="UP000265631">
    <property type="component" value="Unassembled WGS sequence"/>
</dbReference>
<reference evidence="2 3" key="1">
    <citation type="journal article" date="2018" name="PLoS Pathog.">
        <title>Evolution of structural diversity of trichothecenes, a family of toxins produced by plant pathogenic and entomopathogenic fungi.</title>
        <authorList>
            <person name="Proctor R.H."/>
            <person name="McCormick S.P."/>
            <person name="Kim H.S."/>
            <person name="Cardoza R.E."/>
            <person name="Stanley A.M."/>
            <person name="Lindo L."/>
            <person name="Kelly A."/>
            <person name="Brown D.W."/>
            <person name="Lee T."/>
            <person name="Vaughan M.M."/>
            <person name="Alexander N.J."/>
            <person name="Busman M."/>
            <person name="Gutierrez S."/>
        </authorList>
    </citation>
    <scope>NUCLEOTIDE SEQUENCE [LARGE SCALE GENOMIC DNA]</scope>
    <source>
        <strain evidence="2 3">NRRL 13405</strain>
    </source>
</reference>
<dbReference type="GO" id="GO:0003676">
    <property type="term" value="F:nucleic acid binding"/>
    <property type="evidence" value="ECO:0007669"/>
    <property type="project" value="InterPro"/>
</dbReference>
<dbReference type="EMBL" id="PXXK01000010">
    <property type="protein sequence ID" value="RFN55116.1"/>
    <property type="molecule type" value="Genomic_DNA"/>
</dbReference>
<keyword evidence="1" id="KW-0472">Membrane</keyword>
<proteinExistence type="predicted"/>
<dbReference type="Gene3D" id="4.10.60.10">
    <property type="entry name" value="Zinc finger, CCHC-type"/>
    <property type="match status" value="1"/>
</dbReference>
<accession>A0A395N4R5</accession>
<evidence type="ECO:0000313" key="2">
    <source>
        <dbReference type="EMBL" id="RFN55116.1"/>
    </source>
</evidence>
<dbReference type="AlphaFoldDB" id="A0A395N4R5"/>
<sequence length="964" mass="106168">MPYQPNPNFEPQPRKYEVDYPAWGPPNRFARRRSEITCRNCLRGGHTIAKCMIPRTDGYVHGCALCNAWTHQTDDCRQLLEMDTEDRVNLFVSDRANMPPLLMRSNWYLVLCLYKYFADPTIEDGYPWTPEFGVSVLNDRNLEIWAEDAMEFGAFWMRPVDPQTSSWEKVQETFGGIPSLFRPLLDCPCDTCEEDLREIEQIIHGGLEECTKEQKQPNRSQSSEDHEFRGYFNLLSNPSKPFLTSIQWPTPSDPQQEDLSDLRGLLAEQSAIAKDGDDPNTPKFRGLLAQDNVIEEQSGNLKAKDDSDTPKFRGLLAQDNIIEEIAGIPKEPSTAVGIPRTKRRLTPINLAAAVVSVACMTAGLASVAHEDLSWQLGQGAYQLIILGFLLSIMSLCLSTVAPTFFLLIEAHGGSSFLQTYDAILRNAPMGPNISVYWRLTLAGMIALPLGLSVAYKSFAGGESSRTVLAEEYGLSYLTFGHHNPLGPRRAGAGIALFFNITLPYIIATTGSSAEDQASLSHSPKPYGLNMLVLDDRTVAVLDTPSPNLLAKAQDILTNEESWRITVDVAGVVATLSEEKSVYPETWNRTFMDACGQSRNGNDTSADQKSNDSVVHLINGTSLRNESRHVVYLCLIQEPGPLDCAQMSSNCEQFDVSKSGCQATWSITRRSIELQAGVCSGSHHKSDKFIKFNEAAFRNWYMPSVTQLAAPLLESRGQSPWSTVSSATAVSAMVWSNITNTNGPDLADNDCLEDKPKGLTDVSCMGSGLVYRGLKLIVHVRPTLRKSPWLYAVITVQPLLLLVILTARWLLYSVPIDNGFGMTAILAGFDHESLELLQGASLSGQLSSNVKLNIRVVKDGTKCMIPGGLLCAILRHGLQIDHPPDQHKFGYIRGQCATAKSVIVPPLLRKALRDAGSDVPILHVTAQFKKAEVVKSRSGEDGHGIQNVDYVEATAMLKDALQPSG</sequence>
<comment type="caution">
    <text evidence="2">The sequence shown here is derived from an EMBL/GenBank/DDBJ whole genome shotgun (WGS) entry which is preliminary data.</text>
</comment>
<dbReference type="GO" id="GO:0008270">
    <property type="term" value="F:zinc ion binding"/>
    <property type="evidence" value="ECO:0007669"/>
    <property type="project" value="InterPro"/>
</dbReference>
<keyword evidence="1" id="KW-1133">Transmembrane helix</keyword>
<feature type="transmembrane region" description="Helical" evidence="1">
    <location>
        <begin position="435"/>
        <end position="455"/>
    </location>
</feature>
<dbReference type="SUPFAM" id="SSF57756">
    <property type="entry name" value="Retrovirus zinc finger-like domains"/>
    <property type="match status" value="1"/>
</dbReference>
<evidence type="ECO:0000313" key="3">
    <source>
        <dbReference type="Proteomes" id="UP000265631"/>
    </source>
</evidence>
<name>A0A395N4R5_9HYPO</name>
<keyword evidence="1" id="KW-0812">Transmembrane</keyword>
<feature type="transmembrane region" description="Helical" evidence="1">
    <location>
        <begin position="380"/>
        <end position="408"/>
    </location>
</feature>
<protein>
    <submittedName>
        <fullName evidence="2">Uncharacterized protein</fullName>
    </submittedName>
</protein>